<protein>
    <submittedName>
        <fullName evidence="1">Uncharacterized protein</fullName>
    </submittedName>
</protein>
<evidence type="ECO:0000313" key="1">
    <source>
        <dbReference type="EMBL" id="RXF69981.1"/>
    </source>
</evidence>
<dbReference type="AlphaFoldDB" id="A0A4Q0M9U2"/>
<keyword evidence="2" id="KW-1185">Reference proteome</keyword>
<reference evidence="1 2" key="1">
    <citation type="submission" date="2018-12" db="EMBL/GenBank/DDBJ databases">
        <title>bacterium Hansschlegelia zhihuaiae S113.</title>
        <authorList>
            <person name="He J."/>
        </authorList>
    </citation>
    <scope>NUCLEOTIDE SEQUENCE [LARGE SCALE GENOMIC DNA]</scope>
    <source>
        <strain evidence="1 2">S 113</strain>
    </source>
</reference>
<accession>A0A4Q0M9U2</accession>
<dbReference type="Proteomes" id="UP000289708">
    <property type="component" value="Unassembled WGS sequence"/>
</dbReference>
<sequence>MPRTALGDAPLTLAEKQARVRSKAQENGGKTVALQLSAASVEAIAAIRAAHDLTSDRAAIDHALAKVAKSLARKKA</sequence>
<dbReference type="EMBL" id="RYFI01000019">
    <property type="protein sequence ID" value="RXF69981.1"/>
    <property type="molecule type" value="Genomic_DNA"/>
</dbReference>
<dbReference type="RefSeq" id="WP_128778811.1">
    <property type="nucleotide sequence ID" value="NZ_RYFI01000019.1"/>
</dbReference>
<organism evidence="1 2">
    <name type="scientific">Hansschlegelia zhihuaiae</name>
    <dbReference type="NCBI Taxonomy" id="405005"/>
    <lineage>
        <taxon>Bacteria</taxon>
        <taxon>Pseudomonadati</taxon>
        <taxon>Pseudomonadota</taxon>
        <taxon>Alphaproteobacteria</taxon>
        <taxon>Hyphomicrobiales</taxon>
        <taxon>Methylopilaceae</taxon>
        <taxon>Hansschlegelia</taxon>
    </lineage>
</organism>
<name>A0A4Q0M9U2_9HYPH</name>
<proteinExistence type="predicted"/>
<gene>
    <name evidence="1" type="ORF">EK403_17810</name>
</gene>
<evidence type="ECO:0000313" key="2">
    <source>
        <dbReference type="Proteomes" id="UP000289708"/>
    </source>
</evidence>
<comment type="caution">
    <text evidence="1">The sequence shown here is derived from an EMBL/GenBank/DDBJ whole genome shotgun (WGS) entry which is preliminary data.</text>
</comment>